<evidence type="ECO:0000313" key="3">
    <source>
        <dbReference type="Proteomes" id="UP000251088"/>
    </source>
</evidence>
<feature type="region of interest" description="Disordered" evidence="1">
    <location>
        <begin position="58"/>
        <end position="127"/>
    </location>
</feature>
<gene>
    <name evidence="2" type="ORF">NCTC9128_07157</name>
</gene>
<sequence>MQRITKLDNDLTCKGMLMKLWNKTLLASALCLTLFGCDDASKVDNKLDKAKDNAEQMKDAAADKAQAIKQDADKQIDTLKSQADAEADRPEGSGQRHQGRGGQEGGRHRPAGESPGRCGEAERKAGK</sequence>
<proteinExistence type="predicted"/>
<evidence type="ECO:0000313" key="2">
    <source>
        <dbReference type="EMBL" id="SQC41144.1"/>
    </source>
</evidence>
<protein>
    <submittedName>
        <fullName evidence="2">Putative cell envelope integrity inner membrane protein TolA</fullName>
    </submittedName>
</protein>
<evidence type="ECO:0000256" key="1">
    <source>
        <dbReference type="SAM" id="MobiDB-lite"/>
    </source>
</evidence>
<organism evidence="2 3">
    <name type="scientific">Klebsiella pneumoniae</name>
    <dbReference type="NCBI Taxonomy" id="573"/>
    <lineage>
        <taxon>Bacteria</taxon>
        <taxon>Pseudomonadati</taxon>
        <taxon>Pseudomonadota</taxon>
        <taxon>Gammaproteobacteria</taxon>
        <taxon>Enterobacterales</taxon>
        <taxon>Enterobacteriaceae</taxon>
        <taxon>Klebsiella/Raoultella group</taxon>
        <taxon>Klebsiella</taxon>
        <taxon>Klebsiella pneumoniae complex</taxon>
    </lineage>
</organism>
<dbReference type="Proteomes" id="UP000251088">
    <property type="component" value="Unassembled WGS sequence"/>
</dbReference>
<name>A0A2X3F1F7_KLEPN</name>
<reference evidence="2 3" key="1">
    <citation type="submission" date="2018-06" db="EMBL/GenBank/DDBJ databases">
        <authorList>
            <consortium name="Pathogen Informatics"/>
            <person name="Doyle S."/>
        </authorList>
    </citation>
    <scope>NUCLEOTIDE SEQUENCE [LARGE SCALE GENOMIC DNA]</scope>
    <source>
        <strain evidence="2 3">NCTC9128</strain>
    </source>
</reference>
<dbReference type="AlphaFoldDB" id="A0A2X3F1F7"/>
<dbReference type="EMBL" id="UAWN01000016">
    <property type="protein sequence ID" value="SQC41144.1"/>
    <property type="molecule type" value="Genomic_DNA"/>
</dbReference>
<accession>A0A2X3F1F7</accession>